<name>A0ABQ8SWN3_PERAM</name>
<keyword evidence="3" id="KW-1185">Reference proteome</keyword>
<reference evidence="2 3" key="1">
    <citation type="journal article" date="2022" name="Allergy">
        <title>Genome assembly and annotation of Periplaneta americana reveal a comprehensive cockroach allergen profile.</title>
        <authorList>
            <person name="Wang L."/>
            <person name="Xiong Q."/>
            <person name="Saelim N."/>
            <person name="Wang L."/>
            <person name="Nong W."/>
            <person name="Wan A.T."/>
            <person name="Shi M."/>
            <person name="Liu X."/>
            <person name="Cao Q."/>
            <person name="Hui J.H.L."/>
            <person name="Sookrung N."/>
            <person name="Leung T.F."/>
            <person name="Tungtrongchitr A."/>
            <person name="Tsui S.K.W."/>
        </authorList>
    </citation>
    <scope>NUCLEOTIDE SEQUENCE [LARGE SCALE GENOMIC DNA]</scope>
    <source>
        <strain evidence="2">PWHHKU_190912</strain>
    </source>
</reference>
<evidence type="ECO:0000259" key="1">
    <source>
        <dbReference type="PROSITE" id="PS50878"/>
    </source>
</evidence>
<evidence type="ECO:0000313" key="2">
    <source>
        <dbReference type="EMBL" id="KAJ4438244.1"/>
    </source>
</evidence>
<comment type="caution">
    <text evidence="2">The sequence shown here is derived from an EMBL/GenBank/DDBJ whole genome shotgun (WGS) entry which is preliminary data.</text>
</comment>
<dbReference type="Proteomes" id="UP001148838">
    <property type="component" value="Unassembled WGS sequence"/>
</dbReference>
<dbReference type="PROSITE" id="PS50878">
    <property type="entry name" value="RT_POL"/>
    <property type="match status" value="1"/>
</dbReference>
<feature type="domain" description="Reverse transcriptase" evidence="1">
    <location>
        <begin position="1"/>
        <end position="143"/>
    </location>
</feature>
<proteinExistence type="predicted"/>
<protein>
    <recommendedName>
        <fullName evidence="1">Reverse transcriptase domain-containing protein</fullName>
    </recommendedName>
</protein>
<dbReference type="InterPro" id="IPR000477">
    <property type="entry name" value="RT_dom"/>
</dbReference>
<gene>
    <name evidence="2" type="ORF">ANN_14183</name>
</gene>
<accession>A0ABQ8SWN3</accession>
<dbReference type="EMBL" id="JAJSOF020000019">
    <property type="protein sequence ID" value="KAJ4438244.1"/>
    <property type="molecule type" value="Genomic_DNA"/>
</dbReference>
<organism evidence="2 3">
    <name type="scientific">Periplaneta americana</name>
    <name type="common">American cockroach</name>
    <name type="synonym">Blatta americana</name>
    <dbReference type="NCBI Taxonomy" id="6978"/>
    <lineage>
        <taxon>Eukaryota</taxon>
        <taxon>Metazoa</taxon>
        <taxon>Ecdysozoa</taxon>
        <taxon>Arthropoda</taxon>
        <taxon>Hexapoda</taxon>
        <taxon>Insecta</taxon>
        <taxon>Pterygota</taxon>
        <taxon>Neoptera</taxon>
        <taxon>Polyneoptera</taxon>
        <taxon>Dictyoptera</taxon>
        <taxon>Blattodea</taxon>
        <taxon>Blattoidea</taxon>
        <taxon>Blattidae</taxon>
        <taxon>Blattinae</taxon>
        <taxon>Periplaneta</taxon>
    </lineage>
</organism>
<sequence>MSRQSAPWLLQRNYEQLVTAEAGSVCLSLFQGFLALREHELPIHVLVYADDLNMFGENPQTIRENIGILVEASKEIGLEVNPEKTKYIIMSRDENIVRNGNITIGNLSFEESLMLAGNEFQSLGRAIAKEDEYEEMRWDGIISIVSWRERVFRLWWEERLYQGFSEKIINFASAHISQFTSRLPNINVRRRNRKPEGEARVNEATFKYSVRGIGDSEVISEFDVCMKPFVAMHGIGRKKVERLVNDLKESGDSTVRKISKESTTSYDGPLPVSAAKYRDLHLIGCGPPPNLDLMDMWSFVAGGSAVHRRLSTGLVVARVARGTGDEELRSYRRPPEAADSVDRPPWNVVQRCCHNTVTFSAQKRNWRWQNGDSMHMSSQKVMVSRGSTINITDTTPLTVINVIIITIQKFTVTVD</sequence>
<evidence type="ECO:0000313" key="3">
    <source>
        <dbReference type="Proteomes" id="UP001148838"/>
    </source>
</evidence>